<dbReference type="CDD" id="cd08966">
    <property type="entry name" value="EcFpg-like_N"/>
    <property type="match status" value="1"/>
</dbReference>
<dbReference type="Gene3D" id="1.10.8.50">
    <property type="match status" value="1"/>
</dbReference>
<organism evidence="18 19">
    <name type="scientific">Insolitispirillum peregrinum</name>
    <dbReference type="NCBI Taxonomy" id="80876"/>
    <lineage>
        <taxon>Bacteria</taxon>
        <taxon>Pseudomonadati</taxon>
        <taxon>Pseudomonadota</taxon>
        <taxon>Alphaproteobacteria</taxon>
        <taxon>Rhodospirillales</taxon>
        <taxon>Novispirillaceae</taxon>
        <taxon>Insolitispirillum</taxon>
    </lineage>
</organism>
<comment type="catalytic activity">
    <reaction evidence="14 15">
        <text>2'-deoxyribonucleotide-(2'-deoxyribose 5'-phosphate)-2'-deoxyribonucleotide-DNA = a 3'-end 2'-deoxyribonucleotide-(2,3-dehydro-2,3-deoxyribose 5'-phosphate)-DNA + a 5'-end 5'-phospho-2'-deoxyribonucleoside-DNA + H(+)</text>
        <dbReference type="Rhea" id="RHEA:66592"/>
        <dbReference type="Rhea" id="RHEA-COMP:13180"/>
        <dbReference type="Rhea" id="RHEA-COMP:16897"/>
        <dbReference type="Rhea" id="RHEA-COMP:17067"/>
        <dbReference type="ChEBI" id="CHEBI:15378"/>
        <dbReference type="ChEBI" id="CHEBI:136412"/>
        <dbReference type="ChEBI" id="CHEBI:157695"/>
        <dbReference type="ChEBI" id="CHEBI:167181"/>
        <dbReference type="EC" id="4.2.99.18"/>
    </reaction>
</comment>
<dbReference type="EMBL" id="FTOA01000004">
    <property type="protein sequence ID" value="SIS89250.1"/>
    <property type="molecule type" value="Genomic_DNA"/>
</dbReference>
<dbReference type="EC" id="4.2.99.18" evidence="15"/>
<protein>
    <recommendedName>
        <fullName evidence="15">Formamidopyrimidine-DNA glycosylase</fullName>
        <shortName evidence="15">Fapy-DNA glycosylase</shortName>
        <ecNumber evidence="15">3.2.2.23</ecNumber>
    </recommendedName>
    <alternativeName>
        <fullName evidence="15">DNA-(apurinic or apyrimidinic site) lyase MutM</fullName>
        <shortName evidence="15">AP lyase MutM</shortName>
        <ecNumber evidence="15">4.2.99.18</ecNumber>
    </alternativeName>
</protein>
<evidence type="ECO:0000259" key="17">
    <source>
        <dbReference type="PROSITE" id="PS51068"/>
    </source>
</evidence>
<dbReference type="Proteomes" id="UP000185678">
    <property type="component" value="Unassembled WGS sequence"/>
</dbReference>
<feature type="active site" description="Schiff-base intermediate with DNA" evidence="15">
    <location>
        <position position="2"/>
    </location>
</feature>
<dbReference type="PANTHER" id="PTHR22993">
    <property type="entry name" value="FORMAMIDOPYRIMIDINE-DNA GLYCOSYLASE"/>
    <property type="match status" value="1"/>
</dbReference>
<dbReference type="GO" id="GO:0008270">
    <property type="term" value="F:zinc ion binding"/>
    <property type="evidence" value="ECO:0007669"/>
    <property type="project" value="UniProtKB-UniRule"/>
</dbReference>
<evidence type="ECO:0000256" key="12">
    <source>
        <dbReference type="ARBA" id="ARBA00023268"/>
    </source>
</evidence>
<evidence type="ECO:0000313" key="19">
    <source>
        <dbReference type="Proteomes" id="UP000185678"/>
    </source>
</evidence>
<feature type="binding site" evidence="15">
    <location>
        <position position="95"/>
    </location>
    <ligand>
        <name>DNA</name>
        <dbReference type="ChEBI" id="CHEBI:16991"/>
    </ligand>
</feature>
<dbReference type="InterPro" id="IPR000214">
    <property type="entry name" value="Znf_DNA_glyclase/AP_lyase"/>
</dbReference>
<dbReference type="FunFam" id="1.10.8.50:FF:000003">
    <property type="entry name" value="Formamidopyrimidine-DNA glycosylase"/>
    <property type="match status" value="1"/>
</dbReference>
<dbReference type="SMART" id="SM01232">
    <property type="entry name" value="H2TH"/>
    <property type="match status" value="1"/>
</dbReference>
<dbReference type="PROSITE" id="PS51068">
    <property type="entry name" value="FPG_CAT"/>
    <property type="match status" value="1"/>
</dbReference>
<keyword evidence="19" id="KW-1185">Reference proteome</keyword>
<evidence type="ECO:0000256" key="13">
    <source>
        <dbReference type="ARBA" id="ARBA00023295"/>
    </source>
</evidence>
<keyword evidence="9 15" id="KW-0238">DNA-binding</keyword>
<evidence type="ECO:0000256" key="6">
    <source>
        <dbReference type="ARBA" id="ARBA00022771"/>
    </source>
</evidence>
<feature type="domain" description="Formamidopyrimidine-DNA glycosylase catalytic" evidence="17">
    <location>
        <begin position="2"/>
        <end position="117"/>
    </location>
</feature>
<comment type="catalytic activity">
    <reaction evidence="1 15">
        <text>Hydrolysis of DNA containing ring-opened 7-methylguanine residues, releasing 2,6-diamino-4-hydroxy-5-(N-methyl)formamidopyrimidine.</text>
        <dbReference type="EC" id="3.2.2.23"/>
    </reaction>
</comment>
<comment type="subunit">
    <text evidence="3 15">Monomer.</text>
</comment>
<keyword evidence="8 15" id="KW-0862">Zinc</keyword>
<evidence type="ECO:0000256" key="1">
    <source>
        <dbReference type="ARBA" id="ARBA00001668"/>
    </source>
</evidence>
<feature type="active site" description="Proton donor; for delta-elimination activity" evidence="15">
    <location>
        <position position="272"/>
    </location>
</feature>
<evidence type="ECO:0000256" key="9">
    <source>
        <dbReference type="ARBA" id="ARBA00023125"/>
    </source>
</evidence>
<dbReference type="PANTHER" id="PTHR22993:SF9">
    <property type="entry name" value="FORMAMIDOPYRIMIDINE-DNA GLYCOSYLASE"/>
    <property type="match status" value="1"/>
</dbReference>
<dbReference type="InterPro" id="IPR010979">
    <property type="entry name" value="Ribosomal_uS13-like_H2TH"/>
</dbReference>
<keyword evidence="7 15" id="KW-0378">Hydrolase</keyword>
<comment type="similarity">
    <text evidence="2 15">Belongs to the FPG family.</text>
</comment>
<evidence type="ECO:0000256" key="11">
    <source>
        <dbReference type="ARBA" id="ARBA00023239"/>
    </source>
</evidence>
<evidence type="ECO:0000256" key="14">
    <source>
        <dbReference type="ARBA" id="ARBA00044632"/>
    </source>
</evidence>
<reference evidence="18 19" key="1">
    <citation type="submission" date="2017-01" db="EMBL/GenBank/DDBJ databases">
        <authorList>
            <person name="Mah S.A."/>
            <person name="Swanson W.J."/>
            <person name="Moy G.W."/>
            <person name="Vacquier V.D."/>
        </authorList>
    </citation>
    <scope>NUCLEOTIDE SEQUENCE [LARGE SCALE GENOMIC DNA]</scope>
    <source>
        <strain evidence="18 19">DSM 11589</strain>
    </source>
</reference>
<evidence type="ECO:0000259" key="16">
    <source>
        <dbReference type="PROSITE" id="PS51066"/>
    </source>
</evidence>
<feature type="active site" description="Proton donor" evidence="15">
    <location>
        <position position="3"/>
    </location>
</feature>
<keyword evidence="13 15" id="KW-0326">Glycosidase</keyword>
<dbReference type="NCBIfam" id="NF002211">
    <property type="entry name" value="PRK01103.1"/>
    <property type="match status" value="1"/>
</dbReference>
<keyword evidence="11 15" id="KW-0456">Lyase</keyword>
<dbReference type="AlphaFoldDB" id="A0A1N7MT69"/>
<dbReference type="InterPro" id="IPR035937">
    <property type="entry name" value="FPG_N"/>
</dbReference>
<dbReference type="PROSITE" id="PS51066">
    <property type="entry name" value="ZF_FPG_2"/>
    <property type="match status" value="1"/>
</dbReference>
<feature type="active site" description="Proton donor; for beta-elimination activity" evidence="15">
    <location>
        <position position="58"/>
    </location>
</feature>
<keyword evidence="4 15" id="KW-0479">Metal-binding</keyword>
<dbReference type="Pfam" id="PF01149">
    <property type="entry name" value="Fapy_DNA_glyco"/>
    <property type="match status" value="1"/>
</dbReference>
<evidence type="ECO:0000256" key="15">
    <source>
        <dbReference type="HAMAP-Rule" id="MF_00103"/>
    </source>
</evidence>
<evidence type="ECO:0000256" key="4">
    <source>
        <dbReference type="ARBA" id="ARBA00022723"/>
    </source>
</evidence>
<dbReference type="InterPro" id="IPR012319">
    <property type="entry name" value="FPG_cat"/>
</dbReference>
<evidence type="ECO:0000256" key="2">
    <source>
        <dbReference type="ARBA" id="ARBA00009409"/>
    </source>
</evidence>
<dbReference type="GO" id="GO:0006284">
    <property type="term" value="P:base-excision repair"/>
    <property type="evidence" value="ECO:0007669"/>
    <property type="project" value="InterPro"/>
</dbReference>
<evidence type="ECO:0000256" key="10">
    <source>
        <dbReference type="ARBA" id="ARBA00023204"/>
    </source>
</evidence>
<dbReference type="HAMAP" id="MF_00103">
    <property type="entry name" value="Fapy_DNA_glycosyl"/>
    <property type="match status" value="1"/>
</dbReference>
<dbReference type="EC" id="3.2.2.23" evidence="15"/>
<dbReference type="GO" id="GO:0034039">
    <property type="term" value="F:8-oxo-7,8-dihydroguanine DNA N-glycosylase activity"/>
    <property type="evidence" value="ECO:0007669"/>
    <property type="project" value="TreeGrafter"/>
</dbReference>
<dbReference type="Pfam" id="PF06831">
    <property type="entry name" value="H2TH"/>
    <property type="match status" value="1"/>
</dbReference>
<evidence type="ECO:0000256" key="7">
    <source>
        <dbReference type="ARBA" id="ARBA00022801"/>
    </source>
</evidence>
<comment type="cofactor">
    <cofactor evidence="15">
        <name>Zn(2+)</name>
        <dbReference type="ChEBI" id="CHEBI:29105"/>
    </cofactor>
    <text evidence="15">Binds 1 zinc ion per subunit.</text>
</comment>
<dbReference type="InterPro" id="IPR015886">
    <property type="entry name" value="H2TH_FPG"/>
</dbReference>
<evidence type="ECO:0000256" key="8">
    <source>
        <dbReference type="ARBA" id="ARBA00022833"/>
    </source>
</evidence>
<dbReference type="SUPFAM" id="SSF46946">
    <property type="entry name" value="S13-like H2TH domain"/>
    <property type="match status" value="1"/>
</dbReference>
<keyword evidence="10 15" id="KW-0234">DNA repair</keyword>
<dbReference type="SUPFAM" id="SSF81624">
    <property type="entry name" value="N-terminal domain of MutM-like DNA repair proteins"/>
    <property type="match status" value="1"/>
</dbReference>
<feature type="binding site" evidence="15">
    <location>
        <position position="157"/>
    </location>
    <ligand>
        <name>DNA</name>
        <dbReference type="ChEBI" id="CHEBI:16991"/>
    </ligand>
</feature>
<evidence type="ECO:0000313" key="18">
    <source>
        <dbReference type="EMBL" id="SIS89250.1"/>
    </source>
</evidence>
<evidence type="ECO:0000256" key="3">
    <source>
        <dbReference type="ARBA" id="ARBA00011245"/>
    </source>
</evidence>
<dbReference type="SUPFAM" id="SSF57716">
    <property type="entry name" value="Glucocorticoid receptor-like (DNA-binding domain)"/>
    <property type="match status" value="1"/>
</dbReference>
<name>A0A1N7MT69_9PROT</name>
<proteinExistence type="inferred from homology"/>
<keyword evidence="6 15" id="KW-0863">Zinc-finger</keyword>
<dbReference type="NCBIfam" id="TIGR00577">
    <property type="entry name" value="fpg"/>
    <property type="match status" value="1"/>
</dbReference>
<evidence type="ECO:0000256" key="5">
    <source>
        <dbReference type="ARBA" id="ARBA00022763"/>
    </source>
</evidence>
<dbReference type="SMART" id="SM00898">
    <property type="entry name" value="Fapy_DNA_glyco"/>
    <property type="match status" value="1"/>
</dbReference>
<dbReference type="Gene3D" id="3.20.190.10">
    <property type="entry name" value="MutM-like, N-terminal"/>
    <property type="match status" value="1"/>
</dbReference>
<feature type="binding site" evidence="15">
    <location>
        <position position="114"/>
    </location>
    <ligand>
        <name>DNA</name>
        <dbReference type="ChEBI" id="CHEBI:16991"/>
    </ligand>
</feature>
<accession>A0A1N7MT69</accession>
<keyword evidence="12 15" id="KW-0511">Multifunctional enzyme</keyword>
<dbReference type="GO" id="GO:0003684">
    <property type="term" value="F:damaged DNA binding"/>
    <property type="evidence" value="ECO:0007669"/>
    <property type="project" value="InterPro"/>
</dbReference>
<gene>
    <name evidence="15" type="primary">mutM</name>
    <name evidence="15" type="synonym">fpg</name>
    <name evidence="18" type="ORF">SAMN05421779_104333</name>
</gene>
<comment type="function">
    <text evidence="15">Involved in base excision repair of DNA damaged by oxidation or by mutagenic agents. Acts as DNA glycosylase that recognizes and removes damaged bases. Has a preference for oxidized purines, such as 7,8-dihydro-8-oxoguanine (8-oxoG). Has AP (apurinic/apyrimidinic) lyase activity and introduces nicks in the DNA strand. Cleaves the DNA backbone by beta-delta elimination to generate a single-strand break at the site of the removed base with both 3'- and 5'-phosphates.</text>
</comment>
<feature type="domain" description="FPG-type" evidence="16">
    <location>
        <begin position="242"/>
        <end position="282"/>
    </location>
</feature>
<dbReference type="STRING" id="80876.SAMN05421779_104333"/>
<dbReference type="OrthoDB" id="9800855at2"/>
<dbReference type="GO" id="GO:0140078">
    <property type="term" value="F:class I DNA-(apurinic or apyrimidinic site) endonuclease activity"/>
    <property type="evidence" value="ECO:0007669"/>
    <property type="project" value="UniProtKB-EC"/>
</dbReference>
<dbReference type="InterPro" id="IPR020629">
    <property type="entry name" value="FPG_Glyclase"/>
</dbReference>
<keyword evidence="5 15" id="KW-0227">DNA damage</keyword>
<sequence length="282" mass="30999">MPELPEVETVCRGLAAVLEGHRLESVTLRRANLRQPFPDGFVAAVQGRRVERIWRRAKYYQWLLDDGQVILGHLGMSGTFEVSPPGSNLAPPGKHDHVVILTDHGAMVTYRDPRRFGLMTLTTLDELPRHPLVRDLGPEPLGEDFDALVLQRALAGRRSPVKPVLMDASVVVGVGNIYASESLFRAGIDPRRPALSLSFADCQTLVDAIRTVLAEALASGGSSLRDHRLVNGELGYFQHHFAVYDRAGNPCPGCICDLAETGGVQRIVQTGRSTFYCGQRQR</sequence>
<dbReference type="RefSeq" id="WP_076400762.1">
    <property type="nucleotide sequence ID" value="NZ_FTOA01000004.1"/>
</dbReference>